<dbReference type="AlphaFoldDB" id="A0A937DIP5"/>
<dbReference type="InterPro" id="IPR011008">
    <property type="entry name" value="Dimeric_a/b-barrel"/>
</dbReference>
<dbReference type="SUPFAM" id="SSF54909">
    <property type="entry name" value="Dimeric alpha+beta barrel"/>
    <property type="match status" value="1"/>
</dbReference>
<reference evidence="4" key="1">
    <citation type="submission" date="2021-01" db="EMBL/GenBank/DDBJ databases">
        <title>Marivirga sp. nov., isolated from intertidal surface sediments.</title>
        <authorList>
            <person name="Zhang M."/>
        </authorList>
    </citation>
    <scope>NUCLEOTIDE SEQUENCE</scope>
    <source>
        <strain evidence="4">SM1354</strain>
    </source>
</reference>
<feature type="signal peptide" evidence="2">
    <location>
        <begin position="1"/>
        <end position="20"/>
    </location>
</feature>
<gene>
    <name evidence="4" type="ORF">JKP34_02045</name>
</gene>
<name>A0A937DIP5_9BACT</name>
<comment type="caution">
    <text evidence="4">The sequence shown here is derived from an EMBL/GenBank/DDBJ whole genome shotgun (WGS) entry which is preliminary data.</text>
</comment>
<evidence type="ECO:0000259" key="3">
    <source>
        <dbReference type="Pfam" id="PF03795"/>
    </source>
</evidence>
<evidence type="ECO:0000256" key="2">
    <source>
        <dbReference type="SAM" id="SignalP"/>
    </source>
</evidence>
<evidence type="ECO:0000313" key="4">
    <source>
        <dbReference type="EMBL" id="MBL0764014.1"/>
    </source>
</evidence>
<protein>
    <recommendedName>
        <fullName evidence="3">YCII-related domain-containing protein</fullName>
    </recommendedName>
</protein>
<keyword evidence="2" id="KW-0732">Signal</keyword>
<dbReference type="Pfam" id="PF03795">
    <property type="entry name" value="YCII"/>
    <property type="match status" value="1"/>
</dbReference>
<evidence type="ECO:0000313" key="5">
    <source>
        <dbReference type="Proteomes" id="UP000642920"/>
    </source>
</evidence>
<dbReference type="Gene3D" id="3.30.70.1060">
    <property type="entry name" value="Dimeric alpha+beta barrel"/>
    <property type="match status" value="1"/>
</dbReference>
<evidence type="ECO:0000256" key="1">
    <source>
        <dbReference type="ARBA" id="ARBA00007689"/>
    </source>
</evidence>
<dbReference type="InterPro" id="IPR005545">
    <property type="entry name" value="YCII"/>
</dbReference>
<keyword evidence="5" id="KW-1185">Reference proteome</keyword>
<comment type="similarity">
    <text evidence="1">Belongs to the YciI family.</text>
</comment>
<accession>A0A937DIP5</accession>
<dbReference type="EMBL" id="JAERQG010000001">
    <property type="protein sequence ID" value="MBL0764014.1"/>
    <property type="molecule type" value="Genomic_DNA"/>
</dbReference>
<proteinExistence type="inferred from homology"/>
<dbReference type="RefSeq" id="WP_201917187.1">
    <property type="nucleotide sequence ID" value="NZ_JAERQG010000001.1"/>
</dbReference>
<dbReference type="Proteomes" id="UP000642920">
    <property type="component" value="Unassembled WGS sequence"/>
</dbReference>
<feature type="chain" id="PRO_5037947636" description="YCII-related domain-containing protein" evidence="2">
    <location>
        <begin position="21"/>
        <end position="153"/>
    </location>
</feature>
<sequence>MQKLLFIIFISCLSASFSSAQDVSKKYNKALADSLGADDYGMKMYSFVILKTGTNDMEAGAERDSIFRGHMNNIGRLVEEDKLIVAGPFGANDDQFRGLFIFTEPDIEKTKALLATDPAIASEILAYDIYPWYGSAALGMYLPFSEEIAKKNP</sequence>
<organism evidence="4 5">
    <name type="scientific">Marivirga atlantica</name>
    <dbReference type="NCBI Taxonomy" id="1548457"/>
    <lineage>
        <taxon>Bacteria</taxon>
        <taxon>Pseudomonadati</taxon>
        <taxon>Bacteroidota</taxon>
        <taxon>Cytophagia</taxon>
        <taxon>Cytophagales</taxon>
        <taxon>Marivirgaceae</taxon>
        <taxon>Marivirga</taxon>
    </lineage>
</organism>
<feature type="domain" description="YCII-related" evidence="3">
    <location>
        <begin position="47"/>
        <end position="132"/>
    </location>
</feature>